<dbReference type="EMBL" id="FMJB01000046">
    <property type="protein sequence ID" value="SCM67538.1"/>
    <property type="molecule type" value="Genomic_DNA"/>
</dbReference>
<dbReference type="GO" id="GO:0016787">
    <property type="term" value="F:hydrolase activity"/>
    <property type="evidence" value="ECO:0007669"/>
    <property type="project" value="UniProtKB-KW"/>
</dbReference>
<dbReference type="Pfam" id="PF00753">
    <property type="entry name" value="Lactamase_B"/>
    <property type="match status" value="1"/>
</dbReference>
<comment type="similarity">
    <text evidence="1">Belongs to the metallo-beta-lactamase superfamily. Class-B beta-lactamase family.</text>
</comment>
<accession>A0A1M4N0K1</accession>
<dbReference type="CDD" id="cd16282">
    <property type="entry name" value="metallo-hydrolase-like_MBL-fold"/>
    <property type="match status" value="1"/>
</dbReference>
<proteinExistence type="inferred from homology"/>
<reference evidence="4" key="1">
    <citation type="submission" date="2016-09" db="EMBL/GenBank/DDBJ databases">
        <authorList>
            <person name="Wibberg D."/>
        </authorList>
    </citation>
    <scope>NUCLEOTIDE SEQUENCE [LARGE SCALE GENOMIC DNA]</scope>
</reference>
<dbReference type="GO" id="GO:0017001">
    <property type="term" value="P:antibiotic catabolic process"/>
    <property type="evidence" value="ECO:0007669"/>
    <property type="project" value="UniProtKB-ARBA"/>
</dbReference>
<dbReference type="InterPro" id="IPR036866">
    <property type="entry name" value="RibonucZ/Hydroxyglut_hydro"/>
</dbReference>
<dbReference type="InterPro" id="IPR030829">
    <property type="entry name" value="SoxH-rel_PQQ_2"/>
</dbReference>
<dbReference type="PANTHER" id="PTHR42951">
    <property type="entry name" value="METALLO-BETA-LACTAMASE DOMAIN-CONTAINING"/>
    <property type="match status" value="1"/>
</dbReference>
<sequence>MFELIATVCVAGACHDQLVPGFEAETLSGCQSLAAEWQSDVEAFCQPAGPALSLTEIASDVYVHIGEIAEPNPENKGDVANLGVVVGRDSVAVIDSGSTRKVGESLWRAARQVTDLPVRHLILTHMHPDHVLGASVFAEAGAQVVGREGLARALADRQDSYMLRMGQEVGAAQVAGTASPEIDLEIVDRMELDLGRRRLVLQAWPLAHTPTDLTVHVPDARQLFAGDLLFDDHCPSLDGSISGWQAVLNDLIAIDVDHMVPGHGEVLDWPPDNLPLDRYLTALEAETRAALAAGTRLDQAATTVAQEVSKEWHLCETFTPRNATIAYTQLEWE</sequence>
<keyword evidence="3" id="KW-0378">Hydrolase</keyword>
<keyword evidence="4" id="KW-1185">Reference proteome</keyword>
<dbReference type="SMART" id="SM00849">
    <property type="entry name" value="Lactamase_B"/>
    <property type="match status" value="1"/>
</dbReference>
<protein>
    <submittedName>
        <fullName evidence="3">Putative MBL fold metallo-hydrolase</fullName>
    </submittedName>
</protein>
<dbReference type="Proteomes" id="UP000184085">
    <property type="component" value="Unassembled WGS sequence"/>
</dbReference>
<dbReference type="Gene3D" id="3.60.15.10">
    <property type="entry name" value="Ribonuclease Z/Hydroxyacylglutathione hydrolase-like"/>
    <property type="match status" value="1"/>
</dbReference>
<gene>
    <name evidence="3" type="ORF">KARMA_1738</name>
</gene>
<dbReference type="SUPFAM" id="SSF56281">
    <property type="entry name" value="Metallo-hydrolase/oxidoreductase"/>
    <property type="match status" value="1"/>
</dbReference>
<organism evidence="3 4">
    <name type="scientific">Donghicola eburneus</name>
    <dbReference type="NCBI Taxonomy" id="393278"/>
    <lineage>
        <taxon>Bacteria</taxon>
        <taxon>Pseudomonadati</taxon>
        <taxon>Pseudomonadota</taxon>
        <taxon>Alphaproteobacteria</taxon>
        <taxon>Rhodobacterales</taxon>
        <taxon>Roseobacteraceae</taxon>
        <taxon>Donghicola</taxon>
    </lineage>
</organism>
<dbReference type="InterPro" id="IPR050855">
    <property type="entry name" value="NDM-1-like"/>
</dbReference>
<dbReference type="InterPro" id="IPR001279">
    <property type="entry name" value="Metallo-B-lactamas"/>
</dbReference>
<dbReference type="PANTHER" id="PTHR42951:SF4">
    <property type="entry name" value="ACYL-COENZYME A THIOESTERASE MBLAC2"/>
    <property type="match status" value="1"/>
</dbReference>
<evidence type="ECO:0000313" key="3">
    <source>
        <dbReference type="EMBL" id="SCM67538.1"/>
    </source>
</evidence>
<evidence type="ECO:0000313" key="4">
    <source>
        <dbReference type="Proteomes" id="UP000184085"/>
    </source>
</evidence>
<dbReference type="NCBIfam" id="TIGR04559">
    <property type="entry name" value="SoxH_rel_PQQ_2"/>
    <property type="match status" value="1"/>
</dbReference>
<dbReference type="RefSeq" id="WP_072706165.1">
    <property type="nucleotide sequence ID" value="NZ_FMJB01000046.1"/>
</dbReference>
<name>A0A1M4N0K1_9RHOB</name>
<evidence type="ECO:0000256" key="1">
    <source>
        <dbReference type="ARBA" id="ARBA00005250"/>
    </source>
</evidence>
<evidence type="ECO:0000259" key="2">
    <source>
        <dbReference type="SMART" id="SM00849"/>
    </source>
</evidence>
<feature type="domain" description="Metallo-beta-lactamase" evidence="2">
    <location>
        <begin position="79"/>
        <end position="263"/>
    </location>
</feature>
<dbReference type="AlphaFoldDB" id="A0A1M4N0K1"/>